<keyword evidence="6 9" id="KW-0238">DNA-binding</keyword>
<comment type="similarity">
    <text evidence="9">Belongs to the RuvB family.</text>
</comment>
<dbReference type="InterPro" id="IPR004605">
    <property type="entry name" value="DNA_helicase_Holl-junc_RuvB"/>
</dbReference>
<evidence type="ECO:0000313" key="12">
    <source>
        <dbReference type="Proteomes" id="UP000229894"/>
    </source>
</evidence>
<feature type="domain" description="AAA+ ATPase" evidence="10">
    <location>
        <begin position="51"/>
        <end position="184"/>
    </location>
</feature>
<dbReference type="GO" id="GO:0048476">
    <property type="term" value="C:Holliday junction resolvase complex"/>
    <property type="evidence" value="ECO:0007669"/>
    <property type="project" value="UniProtKB-UniRule"/>
</dbReference>
<dbReference type="InterPro" id="IPR036390">
    <property type="entry name" value="WH_DNA-bd_sf"/>
</dbReference>
<comment type="caution">
    <text evidence="11">The sequence shown here is derived from an EMBL/GenBank/DDBJ whole genome shotgun (WGS) entry which is preliminary data.</text>
</comment>
<dbReference type="Pfam" id="PF17864">
    <property type="entry name" value="AAA_lid_4"/>
    <property type="match status" value="1"/>
</dbReference>
<dbReference type="EMBL" id="PEUX01000033">
    <property type="protein sequence ID" value="PIV10241.1"/>
    <property type="molecule type" value="Genomic_DNA"/>
</dbReference>
<dbReference type="GO" id="GO:0009378">
    <property type="term" value="F:four-way junction helicase activity"/>
    <property type="evidence" value="ECO:0007669"/>
    <property type="project" value="InterPro"/>
</dbReference>
<feature type="binding site" evidence="9">
    <location>
        <position position="67"/>
    </location>
    <ligand>
        <name>ATP</name>
        <dbReference type="ChEBI" id="CHEBI:30616"/>
    </ligand>
</feature>
<dbReference type="Proteomes" id="UP000229894">
    <property type="component" value="Unassembled WGS sequence"/>
</dbReference>
<feature type="binding site" evidence="9">
    <location>
        <position position="310"/>
    </location>
    <ligand>
        <name>DNA</name>
        <dbReference type="ChEBI" id="CHEBI:16991"/>
    </ligand>
</feature>
<feature type="binding site" evidence="9">
    <location>
        <begin position="128"/>
        <end position="130"/>
    </location>
    <ligand>
        <name>ATP</name>
        <dbReference type="ChEBI" id="CHEBI:30616"/>
    </ligand>
</feature>
<feature type="binding site" evidence="9">
    <location>
        <position position="315"/>
    </location>
    <ligand>
        <name>DNA</name>
        <dbReference type="ChEBI" id="CHEBI:16991"/>
    </ligand>
</feature>
<evidence type="ECO:0000256" key="7">
    <source>
        <dbReference type="ARBA" id="ARBA00023172"/>
    </source>
</evidence>
<keyword evidence="5 9" id="KW-0067">ATP-binding</keyword>
<dbReference type="EC" id="3.6.4.-" evidence="9"/>
<evidence type="ECO:0000256" key="2">
    <source>
        <dbReference type="ARBA" id="ARBA00022741"/>
    </source>
</evidence>
<dbReference type="InterPro" id="IPR008824">
    <property type="entry name" value="RuvB-like_N"/>
</dbReference>
<feature type="binding site" evidence="9">
    <location>
        <position position="62"/>
    </location>
    <ligand>
        <name>ATP</name>
        <dbReference type="ChEBI" id="CHEBI:30616"/>
    </ligand>
</feature>
<dbReference type="Gene3D" id="1.10.8.60">
    <property type="match status" value="1"/>
</dbReference>
<evidence type="ECO:0000256" key="5">
    <source>
        <dbReference type="ARBA" id="ARBA00022840"/>
    </source>
</evidence>
<feature type="region of interest" description="Large ATPase domain (RuvB-L)" evidence="9">
    <location>
        <begin position="1"/>
        <end position="181"/>
    </location>
</feature>
<dbReference type="InterPro" id="IPR027417">
    <property type="entry name" value="P-loop_NTPase"/>
</dbReference>
<dbReference type="NCBIfam" id="NF000868">
    <property type="entry name" value="PRK00080.1"/>
    <property type="match status" value="1"/>
</dbReference>
<dbReference type="InterPro" id="IPR036388">
    <property type="entry name" value="WH-like_DNA-bd_sf"/>
</dbReference>
<dbReference type="SUPFAM" id="SSF46785">
    <property type="entry name" value="Winged helix' DNA-binding domain"/>
    <property type="match status" value="1"/>
</dbReference>
<keyword evidence="1 9" id="KW-0963">Cytoplasm</keyword>
<dbReference type="CDD" id="cd00009">
    <property type="entry name" value="AAA"/>
    <property type="match status" value="1"/>
</dbReference>
<feature type="binding site" evidence="9">
    <location>
        <position position="171"/>
    </location>
    <ligand>
        <name>ATP</name>
        <dbReference type="ChEBI" id="CHEBI:30616"/>
    </ligand>
</feature>
<feature type="binding site" evidence="9">
    <location>
        <position position="218"/>
    </location>
    <ligand>
        <name>ATP</name>
        <dbReference type="ChEBI" id="CHEBI:30616"/>
    </ligand>
</feature>
<organism evidence="11 12">
    <name type="scientific">Candidatus Portnoybacteria bacterium CG03_land_8_20_14_0_80_41_10</name>
    <dbReference type="NCBI Taxonomy" id="1974808"/>
    <lineage>
        <taxon>Bacteria</taxon>
        <taxon>Candidatus Portnoyibacteriota</taxon>
    </lineage>
</organism>
<evidence type="ECO:0000256" key="8">
    <source>
        <dbReference type="ARBA" id="ARBA00023204"/>
    </source>
</evidence>
<keyword evidence="3 9" id="KW-0227">DNA damage</keyword>
<keyword evidence="4 9" id="KW-0378">Hydrolase</keyword>
<dbReference type="HAMAP" id="MF_00016">
    <property type="entry name" value="DNA_HJ_migration_RuvB"/>
    <property type="match status" value="1"/>
</dbReference>
<accession>A0A2M7BUJ7</accession>
<dbReference type="AlphaFoldDB" id="A0A2M7BUJ7"/>
<proteinExistence type="inferred from homology"/>
<dbReference type="GO" id="GO:0005524">
    <property type="term" value="F:ATP binding"/>
    <property type="evidence" value="ECO:0007669"/>
    <property type="project" value="UniProtKB-UniRule"/>
</dbReference>
<dbReference type="GO" id="GO:0006310">
    <property type="term" value="P:DNA recombination"/>
    <property type="evidence" value="ECO:0007669"/>
    <property type="project" value="UniProtKB-UniRule"/>
</dbReference>
<dbReference type="InterPro" id="IPR041445">
    <property type="entry name" value="AAA_lid_4"/>
</dbReference>
<feature type="binding site" evidence="9">
    <location>
        <position position="65"/>
    </location>
    <ligand>
        <name>ATP</name>
        <dbReference type="ChEBI" id="CHEBI:30616"/>
    </ligand>
</feature>
<evidence type="ECO:0000259" key="10">
    <source>
        <dbReference type="SMART" id="SM00382"/>
    </source>
</evidence>
<comment type="subunit">
    <text evidence="9">Homohexamer. Forms an RuvA(8)-RuvB(12)-Holliday junction (HJ) complex. HJ DNA is sandwiched between 2 RuvA tetramers; dsDNA enters through RuvA and exits via RuvB. An RuvB hexamer assembles on each DNA strand where it exits the tetramer. Each RuvB hexamer is contacted by two RuvA subunits (via domain III) on 2 adjacent RuvB subunits; this complex drives branch migration. In the full resolvosome a probable DNA-RuvA(4)-RuvB(12)-RuvC(2) complex forms which resolves the HJ.</text>
</comment>
<dbReference type="Gene3D" id="1.10.10.10">
    <property type="entry name" value="Winged helix-like DNA-binding domain superfamily/Winged helix DNA-binding domain"/>
    <property type="match status" value="1"/>
</dbReference>
<evidence type="ECO:0000256" key="1">
    <source>
        <dbReference type="ARBA" id="ARBA00022490"/>
    </source>
</evidence>
<name>A0A2M7BUJ7_9BACT</name>
<keyword evidence="7 9" id="KW-0233">DNA recombination</keyword>
<dbReference type="GO" id="GO:0016887">
    <property type="term" value="F:ATP hydrolysis activity"/>
    <property type="evidence" value="ECO:0007669"/>
    <property type="project" value="RHEA"/>
</dbReference>
<gene>
    <name evidence="9" type="primary">ruvB</name>
    <name evidence="11" type="ORF">COS49_01515</name>
</gene>
<dbReference type="GO" id="GO:0005737">
    <property type="term" value="C:cytoplasm"/>
    <property type="evidence" value="ECO:0007669"/>
    <property type="project" value="UniProtKB-SubCell"/>
</dbReference>
<comment type="function">
    <text evidence="9">The RuvA-RuvB-RuvC complex processes Holliday junction (HJ) DNA during genetic recombination and DNA repair, while the RuvA-RuvB complex plays an important role in the rescue of blocked DNA replication forks via replication fork reversal (RFR). RuvA specifically binds to HJ cruciform DNA, conferring on it an open structure. The RuvB hexamer acts as an ATP-dependent pump, pulling dsDNA into and through the RuvAB complex. RuvB forms 2 homohexamers on either side of HJ DNA bound by 1 or 2 RuvA tetramers; 4 subunits per hexamer contact DNA at a time. Coordinated motions by a converter formed by DNA-disengaged RuvB subunits stimulates ATP hydrolysis and nucleotide exchange. Immobilization of the converter enables RuvB to convert the ATP-contained energy into a lever motion, pulling 2 nucleotides of DNA out of the RuvA tetramer per ATP hydrolyzed, thus driving DNA branch migration. The RuvB motors rotate together with the DNA substrate, which together with the progressing nucleotide cycle form the mechanistic basis for DNA recombination by continuous HJ branch migration. Branch migration allows RuvC to scan DNA until it finds its consensus sequence, where it cleaves and resolves cruciform DNA.</text>
</comment>
<dbReference type="NCBIfam" id="TIGR00635">
    <property type="entry name" value="ruvB"/>
    <property type="match status" value="1"/>
</dbReference>
<keyword evidence="8 9" id="KW-0234">DNA repair</keyword>
<comment type="caution">
    <text evidence="9">Lacks conserved residue(s) required for the propagation of feature annotation.</text>
</comment>
<evidence type="ECO:0000256" key="6">
    <source>
        <dbReference type="ARBA" id="ARBA00023125"/>
    </source>
</evidence>
<reference evidence="12" key="1">
    <citation type="submission" date="2017-09" db="EMBL/GenBank/DDBJ databases">
        <title>Depth-based differentiation of microbial function through sediment-hosted aquifers and enrichment of novel symbionts in the deep terrestrial subsurface.</title>
        <authorList>
            <person name="Probst A.J."/>
            <person name="Ladd B."/>
            <person name="Jarett J.K."/>
            <person name="Geller-Mcgrath D.E."/>
            <person name="Sieber C.M.K."/>
            <person name="Emerson J.B."/>
            <person name="Anantharaman K."/>
            <person name="Thomas B.C."/>
            <person name="Malmstrom R."/>
            <person name="Stieglmeier M."/>
            <person name="Klingl A."/>
            <person name="Woyke T."/>
            <person name="Ryan C.M."/>
            <person name="Banfield J.F."/>
        </authorList>
    </citation>
    <scope>NUCLEOTIDE SEQUENCE [LARGE SCALE GENOMIC DNA]</scope>
</reference>
<evidence type="ECO:0000313" key="11">
    <source>
        <dbReference type="EMBL" id="PIV10241.1"/>
    </source>
</evidence>
<dbReference type="GO" id="GO:0000400">
    <property type="term" value="F:four-way junction DNA binding"/>
    <property type="evidence" value="ECO:0007669"/>
    <property type="project" value="UniProtKB-UniRule"/>
</dbReference>
<evidence type="ECO:0000256" key="9">
    <source>
        <dbReference type="HAMAP-Rule" id="MF_00016"/>
    </source>
</evidence>
<dbReference type="Pfam" id="PF05491">
    <property type="entry name" value="WHD_RuvB"/>
    <property type="match status" value="1"/>
</dbReference>
<feature type="binding site" evidence="9">
    <location>
        <position position="21"/>
    </location>
    <ligand>
        <name>ATP</name>
        <dbReference type="ChEBI" id="CHEBI:30616"/>
    </ligand>
</feature>
<dbReference type="GO" id="GO:0006281">
    <property type="term" value="P:DNA repair"/>
    <property type="evidence" value="ECO:0007669"/>
    <property type="project" value="UniProtKB-UniRule"/>
</dbReference>
<sequence>MSRPTTDKQLKEDHYLDLTLRPRSFEEYVGQQKIKDNLKILMEAAQKRGEPIDHVLLYGGSGLGKTTLAHVMAKEMGVNIKITSGPAIEKVGDLASVLTNLADGDVLFIDECHRLNKSVEEVLYPAMEDFLLDIIIGKGPSARILRLELPRFTLIAATTRIGLLSSPLRSRFGVTFRLDFYNQEDIGKIIARSAQILKTTIEPTALQTIAQSSRYTPRVANRLLKRIRDYAQVRADGLINQKLAREGLEMLEIDEIGLEPADRHILETMIKKFNGGPVGLQALAAATNEEPDTIEEVYEPYLLRLGFLARTSKGRQATKLAYEHLGLKYEGENQDKLL</sequence>
<keyword evidence="2 9" id="KW-0547">Nucleotide-binding</keyword>
<evidence type="ECO:0000256" key="4">
    <source>
        <dbReference type="ARBA" id="ARBA00022801"/>
    </source>
</evidence>
<feature type="region of interest" description="Head domain (RuvB-H)" evidence="9">
    <location>
        <begin position="255"/>
        <end position="338"/>
    </location>
</feature>
<keyword evidence="11" id="KW-0347">Helicase</keyword>
<feature type="binding site" evidence="9">
    <location>
        <position position="66"/>
    </location>
    <ligand>
        <name>ATP</name>
        <dbReference type="ChEBI" id="CHEBI:30616"/>
    </ligand>
</feature>
<feature type="binding site" evidence="9">
    <location>
        <position position="66"/>
    </location>
    <ligand>
        <name>Mg(2+)</name>
        <dbReference type="ChEBI" id="CHEBI:18420"/>
    </ligand>
</feature>
<dbReference type="Pfam" id="PF05496">
    <property type="entry name" value="RuvB_N"/>
    <property type="match status" value="1"/>
</dbReference>
<dbReference type="SUPFAM" id="SSF52540">
    <property type="entry name" value="P-loop containing nucleoside triphosphate hydrolases"/>
    <property type="match status" value="1"/>
</dbReference>
<comment type="catalytic activity">
    <reaction evidence="9">
        <text>ATP + H2O = ADP + phosphate + H(+)</text>
        <dbReference type="Rhea" id="RHEA:13065"/>
        <dbReference type="ChEBI" id="CHEBI:15377"/>
        <dbReference type="ChEBI" id="CHEBI:15378"/>
        <dbReference type="ChEBI" id="CHEBI:30616"/>
        <dbReference type="ChEBI" id="CHEBI:43474"/>
        <dbReference type="ChEBI" id="CHEBI:456216"/>
    </reaction>
</comment>
<feature type="region of interest" description="Small ATPAse domain (RuvB-S)" evidence="9">
    <location>
        <begin position="182"/>
        <end position="252"/>
    </location>
</feature>
<comment type="domain">
    <text evidence="9">Has 3 domains, the large (RuvB-L) and small ATPase (RuvB-S) domains and the C-terminal head (RuvB-H) domain. The head domain binds DNA, while the ATPase domains jointly bind ATP, ADP or are empty depending on the state of the subunit in the translocation cycle. During a single DNA translocation step the structure of each domain remains the same, but their relative positions change.</text>
</comment>
<comment type="subcellular location">
    <subcellularLocation>
        <location evidence="9">Cytoplasm</location>
    </subcellularLocation>
</comment>
<feature type="binding site" evidence="9">
    <location>
        <position position="181"/>
    </location>
    <ligand>
        <name>ATP</name>
        <dbReference type="ChEBI" id="CHEBI:30616"/>
    </ligand>
</feature>
<protein>
    <recommendedName>
        <fullName evidence="9">Holliday junction branch migration complex subunit RuvB</fullName>
        <ecNumber evidence="9">3.6.4.-</ecNumber>
    </recommendedName>
</protein>
<dbReference type="InterPro" id="IPR003593">
    <property type="entry name" value="AAA+_ATPase"/>
</dbReference>
<dbReference type="PANTHER" id="PTHR42848">
    <property type="match status" value="1"/>
</dbReference>
<dbReference type="Gene3D" id="3.40.50.300">
    <property type="entry name" value="P-loop containing nucleotide triphosphate hydrolases"/>
    <property type="match status" value="1"/>
</dbReference>
<dbReference type="SMART" id="SM00382">
    <property type="entry name" value="AAA"/>
    <property type="match status" value="1"/>
</dbReference>
<dbReference type="PANTHER" id="PTHR42848:SF1">
    <property type="entry name" value="HOLLIDAY JUNCTION BRANCH MIGRATION COMPLEX SUBUNIT RUVB"/>
    <property type="match status" value="1"/>
</dbReference>
<feature type="binding site" evidence="9">
    <location>
        <position position="20"/>
    </location>
    <ligand>
        <name>ATP</name>
        <dbReference type="ChEBI" id="CHEBI:30616"/>
    </ligand>
</feature>
<dbReference type="InterPro" id="IPR008823">
    <property type="entry name" value="RuvB_wg_C"/>
</dbReference>
<evidence type="ECO:0000256" key="3">
    <source>
        <dbReference type="ARBA" id="ARBA00022763"/>
    </source>
</evidence>